<name>A0AAD4E4M8_9AGAM</name>
<dbReference type="GeneID" id="64661467"/>
<dbReference type="RefSeq" id="XP_041225211.1">
    <property type="nucleotide sequence ID" value="XM_041367169.1"/>
</dbReference>
<comment type="caution">
    <text evidence="1">The sequence shown here is derived from an EMBL/GenBank/DDBJ whole genome shotgun (WGS) entry which is preliminary data.</text>
</comment>
<dbReference type="Proteomes" id="UP001195769">
    <property type="component" value="Unassembled WGS sequence"/>
</dbReference>
<reference evidence="1" key="1">
    <citation type="journal article" date="2020" name="New Phytol.">
        <title>Comparative genomics reveals dynamic genome evolution in host specialist ectomycorrhizal fungi.</title>
        <authorList>
            <person name="Lofgren L.A."/>
            <person name="Nguyen N.H."/>
            <person name="Vilgalys R."/>
            <person name="Ruytinx J."/>
            <person name="Liao H.L."/>
            <person name="Branco S."/>
            <person name="Kuo A."/>
            <person name="LaButti K."/>
            <person name="Lipzen A."/>
            <person name="Andreopoulos W."/>
            <person name="Pangilinan J."/>
            <person name="Riley R."/>
            <person name="Hundley H."/>
            <person name="Na H."/>
            <person name="Barry K."/>
            <person name="Grigoriev I.V."/>
            <person name="Stajich J.E."/>
            <person name="Kennedy P.G."/>
        </authorList>
    </citation>
    <scope>NUCLEOTIDE SEQUENCE</scope>
    <source>
        <strain evidence="1">FC203</strain>
    </source>
</reference>
<proteinExistence type="predicted"/>
<evidence type="ECO:0000313" key="2">
    <source>
        <dbReference type="Proteomes" id="UP001195769"/>
    </source>
</evidence>
<organism evidence="1 2">
    <name type="scientific">Suillus fuscotomentosus</name>
    <dbReference type="NCBI Taxonomy" id="1912939"/>
    <lineage>
        <taxon>Eukaryota</taxon>
        <taxon>Fungi</taxon>
        <taxon>Dikarya</taxon>
        <taxon>Basidiomycota</taxon>
        <taxon>Agaricomycotina</taxon>
        <taxon>Agaricomycetes</taxon>
        <taxon>Agaricomycetidae</taxon>
        <taxon>Boletales</taxon>
        <taxon>Suillineae</taxon>
        <taxon>Suillaceae</taxon>
        <taxon>Suillus</taxon>
    </lineage>
</organism>
<evidence type="ECO:0000313" key="1">
    <source>
        <dbReference type="EMBL" id="KAG1899635.1"/>
    </source>
</evidence>
<dbReference type="AlphaFoldDB" id="A0AAD4E4M8"/>
<keyword evidence="2" id="KW-1185">Reference proteome</keyword>
<protein>
    <submittedName>
        <fullName evidence="1">Uncharacterized protein</fullName>
    </submittedName>
</protein>
<dbReference type="EMBL" id="JABBWK010000031">
    <property type="protein sequence ID" value="KAG1899635.1"/>
    <property type="molecule type" value="Genomic_DNA"/>
</dbReference>
<sequence>MRDETDRNGFCVTVFHLPRTKVALAGEDVYWAAQTGTIDPLAAMKNHLDINKPSTGDALFSWRHQSGLRPLTRSQFLQCLQTASDSLGGGALKGHGIRIGGTLEYLLRGVPLGISMGIPMGICGDTPTHTHQKPTPTLVGVGLFMGTRDGYPYPYP</sequence>
<gene>
    <name evidence="1" type="ORF">F5891DRAFT_1189444</name>
</gene>
<accession>A0AAD4E4M8</accession>